<accession>A0A1H2ZW27</accession>
<organism evidence="2 3">
    <name type="scientific">Roseicitreum antarcticum</name>
    <dbReference type="NCBI Taxonomy" id="564137"/>
    <lineage>
        <taxon>Bacteria</taxon>
        <taxon>Pseudomonadati</taxon>
        <taxon>Pseudomonadota</taxon>
        <taxon>Alphaproteobacteria</taxon>
        <taxon>Rhodobacterales</taxon>
        <taxon>Paracoccaceae</taxon>
        <taxon>Roseicitreum</taxon>
    </lineage>
</organism>
<dbReference type="Pfam" id="PF05099">
    <property type="entry name" value="TerB"/>
    <property type="match status" value="1"/>
</dbReference>
<evidence type="ECO:0000313" key="2">
    <source>
        <dbReference type="EMBL" id="SDX21760.1"/>
    </source>
</evidence>
<dbReference type="Proteomes" id="UP000198539">
    <property type="component" value="Unassembled WGS sequence"/>
</dbReference>
<dbReference type="SUPFAM" id="SSF158682">
    <property type="entry name" value="TerB-like"/>
    <property type="match status" value="1"/>
</dbReference>
<dbReference type="STRING" id="564137.SAMN04488238_106105"/>
<protein>
    <submittedName>
        <fullName evidence="2">Uncharacterized conserved protein, tellurite resistance protein B (TerB) family</fullName>
    </submittedName>
</protein>
<evidence type="ECO:0000259" key="1">
    <source>
        <dbReference type="Pfam" id="PF05099"/>
    </source>
</evidence>
<dbReference type="AlphaFoldDB" id="A0A1H2ZW27"/>
<gene>
    <name evidence="2" type="ORF">SAMN04488238_106105</name>
</gene>
<dbReference type="EMBL" id="FNOM01000006">
    <property type="protein sequence ID" value="SDX21760.1"/>
    <property type="molecule type" value="Genomic_DNA"/>
</dbReference>
<dbReference type="Gene3D" id="1.10.3680.10">
    <property type="entry name" value="TerB-like"/>
    <property type="match status" value="1"/>
</dbReference>
<proteinExistence type="predicted"/>
<dbReference type="RefSeq" id="WP_176847114.1">
    <property type="nucleotide sequence ID" value="NZ_CP061498.1"/>
</dbReference>
<dbReference type="CDD" id="cd07313">
    <property type="entry name" value="terB_like_2"/>
    <property type="match status" value="1"/>
</dbReference>
<feature type="domain" description="Co-chaperone DjlA N-terminal" evidence="1">
    <location>
        <begin position="24"/>
        <end position="140"/>
    </location>
</feature>
<reference evidence="2 3" key="1">
    <citation type="submission" date="2016-10" db="EMBL/GenBank/DDBJ databases">
        <authorList>
            <person name="de Groot N.N."/>
        </authorList>
    </citation>
    <scope>NUCLEOTIDE SEQUENCE [LARGE SCALE GENOMIC DNA]</scope>
    <source>
        <strain evidence="2 3">CGMCC 1.8894</strain>
    </source>
</reference>
<sequence>MIDVLKGMFGAGRAASRDEVAPDVAVCAVLIEAARADGSYDDAERIAVGGLLADMFDLNPDAALALRAQGEVAQAEASDIVRFTRVTKSALSDEDRVALIEGLWQVVLVDHHRDPHESALMRHIAPLLAVSDHESAAARQRVLARAG</sequence>
<evidence type="ECO:0000313" key="3">
    <source>
        <dbReference type="Proteomes" id="UP000198539"/>
    </source>
</evidence>
<dbReference type="InterPro" id="IPR007791">
    <property type="entry name" value="DjlA_N"/>
</dbReference>
<keyword evidence="3" id="KW-1185">Reference proteome</keyword>
<name>A0A1H2ZW27_9RHOB</name>
<dbReference type="InterPro" id="IPR029024">
    <property type="entry name" value="TerB-like"/>
</dbReference>